<evidence type="ECO:0000313" key="3">
    <source>
        <dbReference type="Proteomes" id="UP000078287"/>
    </source>
</evidence>
<evidence type="ECO:0000256" key="1">
    <source>
        <dbReference type="ARBA" id="ARBA00045876"/>
    </source>
</evidence>
<dbReference type="OrthoDB" id="144879at2"/>
<dbReference type="SUPFAM" id="SSF48371">
    <property type="entry name" value="ARM repeat"/>
    <property type="match status" value="1"/>
</dbReference>
<dbReference type="PANTHER" id="PTHR12697:SF5">
    <property type="entry name" value="DEOXYHYPUSINE HYDROXYLASE"/>
    <property type="match status" value="1"/>
</dbReference>
<dbReference type="PROSITE" id="PS50077">
    <property type="entry name" value="HEAT_REPEAT"/>
    <property type="match status" value="1"/>
</dbReference>
<evidence type="ECO:0000313" key="2">
    <source>
        <dbReference type="EMBL" id="OAN44598.1"/>
    </source>
</evidence>
<dbReference type="STRING" id="1707952.A6A03_16390"/>
<comment type="function">
    <text evidence="1">Catalyzes the hydroxylation of the N(6)-(4-aminobutyl)-L-lysine intermediate produced by deoxyhypusine synthase/DHPS on a critical lysine of the eukaryotic translation initiation factor 5A/eIF-5A. This is the second step of the post-translational modification of that lysine into an unusual amino acid residue named hypusine. Hypusination is unique to mature eIF-5A factor and is essential for its function.</text>
</comment>
<dbReference type="InterPro" id="IPR021133">
    <property type="entry name" value="HEAT_type_2"/>
</dbReference>
<dbReference type="InterPro" id="IPR011989">
    <property type="entry name" value="ARM-like"/>
</dbReference>
<dbReference type="InterPro" id="IPR004155">
    <property type="entry name" value="PBS_lyase_HEAT"/>
</dbReference>
<dbReference type="SMART" id="SM00567">
    <property type="entry name" value="EZ_HEAT"/>
    <property type="match status" value="4"/>
</dbReference>
<dbReference type="EMBL" id="LWQS01000064">
    <property type="protein sequence ID" value="OAN44598.1"/>
    <property type="molecule type" value="Genomic_DNA"/>
</dbReference>
<proteinExistence type="predicted"/>
<dbReference type="GO" id="GO:0016491">
    <property type="term" value="F:oxidoreductase activity"/>
    <property type="evidence" value="ECO:0007669"/>
    <property type="project" value="TreeGrafter"/>
</dbReference>
<comment type="caution">
    <text evidence="2">The sequence shown here is derived from an EMBL/GenBank/DDBJ whole genome shotgun (WGS) entry which is preliminary data.</text>
</comment>
<gene>
    <name evidence="2" type="ORF">A6A03_16390</name>
</gene>
<dbReference type="PANTHER" id="PTHR12697">
    <property type="entry name" value="PBS LYASE HEAT-LIKE PROTEIN"/>
    <property type="match status" value="1"/>
</dbReference>
<dbReference type="RefSeq" id="WP_066789029.1">
    <property type="nucleotide sequence ID" value="NZ_LWQS01000064.1"/>
</dbReference>
<dbReference type="Proteomes" id="UP000078287">
    <property type="component" value="Unassembled WGS sequence"/>
</dbReference>
<reference evidence="2 3" key="1">
    <citation type="submission" date="2016-04" db="EMBL/GenBank/DDBJ databases">
        <title>Chloroflexus islandicus sp. nov., a thermophilic filamentous anoxygenic phototrophic bacterium from geyser Strokkur (Iceland).</title>
        <authorList>
            <person name="Gaisin V.A."/>
            <person name="Kalashnikov A.M."/>
            <person name="Sukhacheva M.V."/>
            <person name="Grouzdev D.S."/>
            <person name="Ivanov T.M."/>
            <person name="Kuznetsov B."/>
            <person name="Gorlenko V.M."/>
        </authorList>
    </citation>
    <scope>NUCLEOTIDE SEQUENCE [LARGE SCALE GENOMIC DNA]</scope>
    <source>
        <strain evidence="3">isl-2</strain>
    </source>
</reference>
<dbReference type="AlphaFoldDB" id="A0A178M987"/>
<sequence length="363" mass="40308">MFDRETWRQRVAERFNNFARNPRQEIQVAGVNTVLGFLALRALEPFLEAFQDEPVAAVLALAEISRGPGANHIVRRASHWRYQLAQLIDRELRSRPELRITIEEILLALNVIHLARQRLNSSRDEWLRLTLLAEIDSFESGDFEQLRRQLHDPGWQSRYEAIRRLRVREGHFTAADLVLLHDGLSDSASHVRAAAARTLGLIVGTPPQPLVKTLIRLAIHDCDLETRFAAARTLGLLRDRIASPQLLDYLIECLGDPDSFVRSAAALVVSQLGELAGTSSMIERLLAMLADSDAYAREAAARALGRLGVAAATSPVLNALAQAVDDTDPNVHEAAVDAITRLRKLRATLPLSPSRHPTEPLAV</sequence>
<dbReference type="InterPro" id="IPR026003">
    <property type="entry name" value="Cohesin_HEAT"/>
</dbReference>
<keyword evidence="2" id="KW-0456">Lyase</keyword>
<dbReference type="Pfam" id="PF13646">
    <property type="entry name" value="HEAT_2"/>
    <property type="match status" value="1"/>
</dbReference>
<dbReference type="Pfam" id="PF12765">
    <property type="entry name" value="Cohesin_HEAT"/>
    <property type="match status" value="1"/>
</dbReference>
<dbReference type="Gene3D" id="1.25.10.10">
    <property type="entry name" value="Leucine-rich Repeat Variant"/>
    <property type="match status" value="1"/>
</dbReference>
<accession>A0A178M987</accession>
<dbReference type="InterPro" id="IPR016024">
    <property type="entry name" value="ARM-type_fold"/>
</dbReference>
<dbReference type="GO" id="GO:0016829">
    <property type="term" value="F:lyase activity"/>
    <property type="evidence" value="ECO:0007669"/>
    <property type="project" value="UniProtKB-KW"/>
</dbReference>
<keyword evidence="3" id="KW-1185">Reference proteome</keyword>
<organism evidence="2 3">
    <name type="scientific">Chloroflexus islandicus</name>
    <dbReference type="NCBI Taxonomy" id="1707952"/>
    <lineage>
        <taxon>Bacteria</taxon>
        <taxon>Bacillati</taxon>
        <taxon>Chloroflexota</taxon>
        <taxon>Chloroflexia</taxon>
        <taxon>Chloroflexales</taxon>
        <taxon>Chloroflexineae</taxon>
        <taxon>Chloroflexaceae</taxon>
        <taxon>Chloroflexus</taxon>
    </lineage>
</organism>
<name>A0A178M987_9CHLR</name>
<protein>
    <submittedName>
        <fullName evidence="2">PBS lyase</fullName>
    </submittedName>
</protein>